<name>A0A0B0H616_SOVGS</name>
<dbReference type="AlphaFoldDB" id="A0A0B0H616"/>
<proteinExistence type="predicted"/>
<evidence type="ECO:0000313" key="2">
    <source>
        <dbReference type="EMBL" id="KHF24555.1"/>
    </source>
</evidence>
<sequence>MTPRENTIAVLTSKLSNSNKNHGNSEQSQKDADENQSDEKPDIDSKTSRLGQNGLELIKQRTKLVARCKLQMR</sequence>
<comment type="caution">
    <text evidence="2">The sequence shown here is derived from an EMBL/GenBank/DDBJ whole genome shotgun (WGS) entry which is preliminary data.</text>
</comment>
<accession>A0A0B0H616</accession>
<reference evidence="2 3" key="1">
    <citation type="journal article" date="2014" name="BMC Genomics">
        <title>The genome of the intracellular bacterium of the coastal bivalve, Solemya velum: a blueprint for thriving in and out of symbiosis.</title>
        <authorList>
            <person name="Dmytrenko O."/>
            <person name="Russell S.L."/>
            <person name="Loo W.T."/>
            <person name="Fontanez K.M."/>
            <person name="Liao L."/>
            <person name="Roeselers G."/>
            <person name="Sharma R."/>
            <person name="Stewart F.J."/>
            <person name="Newton I.L."/>
            <person name="Woyke T."/>
            <person name="Wu D."/>
            <person name="Lang J.M."/>
            <person name="Eisen J.A."/>
            <person name="Cavanaugh C.M."/>
        </authorList>
    </citation>
    <scope>NUCLEOTIDE SEQUENCE [LARGE SCALE GENOMIC DNA]</scope>
    <source>
        <strain evidence="2 3">WH</strain>
    </source>
</reference>
<dbReference type="EMBL" id="JRAA01000003">
    <property type="protein sequence ID" value="KHF24555.1"/>
    <property type="molecule type" value="Genomic_DNA"/>
</dbReference>
<feature type="region of interest" description="Disordered" evidence="1">
    <location>
        <begin position="1"/>
        <end position="54"/>
    </location>
</feature>
<organism evidence="2 3">
    <name type="scientific">Solemya velum gill symbiont</name>
    <dbReference type="NCBI Taxonomy" id="2340"/>
    <lineage>
        <taxon>Bacteria</taxon>
        <taxon>Pseudomonadati</taxon>
        <taxon>Pseudomonadota</taxon>
        <taxon>Gammaproteobacteria</taxon>
        <taxon>sulfur-oxidizing symbionts</taxon>
    </lineage>
</organism>
<feature type="compositionally biased region" description="Polar residues" evidence="1">
    <location>
        <begin position="9"/>
        <end position="27"/>
    </location>
</feature>
<evidence type="ECO:0000313" key="3">
    <source>
        <dbReference type="Proteomes" id="UP000030856"/>
    </source>
</evidence>
<keyword evidence="3" id="KW-1185">Reference proteome</keyword>
<feature type="compositionally biased region" description="Basic and acidic residues" evidence="1">
    <location>
        <begin position="28"/>
        <end position="47"/>
    </location>
</feature>
<dbReference type="Proteomes" id="UP000030856">
    <property type="component" value="Unassembled WGS sequence"/>
</dbReference>
<evidence type="ECO:0000256" key="1">
    <source>
        <dbReference type="SAM" id="MobiDB-lite"/>
    </source>
</evidence>
<gene>
    <name evidence="2" type="ORF">JV46_25770</name>
</gene>
<protein>
    <submittedName>
        <fullName evidence="2">Uncharacterized protein</fullName>
    </submittedName>
</protein>